<evidence type="ECO:0000313" key="1">
    <source>
        <dbReference type="EMBL" id="SCL76933.1"/>
    </source>
</evidence>
<dbReference type="GO" id="GO:0019068">
    <property type="term" value="P:virion assembly"/>
    <property type="evidence" value="ECO:0007669"/>
    <property type="project" value="InterPro"/>
</dbReference>
<organism evidence="1">
    <name type="scientific">Spheniscid alphaherpesvirus 1</name>
    <dbReference type="NCBI Taxonomy" id="2560777"/>
    <lineage>
        <taxon>Viruses</taxon>
        <taxon>Duplodnaviria</taxon>
        <taxon>Heunggongvirae</taxon>
        <taxon>Peploviricota</taxon>
        <taxon>Herviviricetes</taxon>
        <taxon>Herpesvirales</taxon>
        <taxon>Orthoherpesviridae</taxon>
        <taxon>Alphaherpesvirinae</taxon>
        <taxon>Mardivirus</taxon>
        <taxon>Mardivirus spheniscidalpha1</taxon>
    </lineage>
</organism>
<dbReference type="EMBL" id="LT608136">
    <property type="protein sequence ID" value="SCL76933.1"/>
    <property type="molecule type" value="Genomic_DNA"/>
</dbReference>
<reference evidence="1" key="1">
    <citation type="submission" date="2016-08" db="EMBL/GenBank/DDBJ databases">
        <authorList>
            <person name="Seilhamer J.J."/>
        </authorList>
    </citation>
    <scope>NUCLEOTIDE SEQUENCE</scope>
    <source>
        <strain evidence="1">Lib01003</strain>
    </source>
</reference>
<gene>
    <name evidence="1" type="primary">UL37</name>
</gene>
<sequence>MAQTSYYYDRHNLDRWPLYDLVNALKNIERDLLTRNEDQQEDREWPSSSISEARAAISAFCFSSETMSTTQVAKTWYEAHRLLCDMYVATKSPEAALLAENFIGLVLWRVRISWSRTTALSDADVLLSLVESMTDASVVDMITSSGLRASATFGPNLLRGILIDWITTFKKIVMEISSFSPVKMFDNPESITASSFTAHLTVPTFTLIYDMPFVQDGLRLVAESVNWTVQYRMLADRCRDKSLTPLTRVLFTLAFVDEYFTDCELSRQLPKSLVTAFREDVDALGEAELMSPDEANSTQRTASEVRVSAAIAYRDPLVREIQPGMAAVRIRTDPSMFSPGGPLTDEALAVHTAAVVRLISLPASVDAHTDQVVQSAKARLAESARATWDTVHSSSAPHMVLSALVTSGFVPKNCRMYERVLSTSFTRSCSEQHIADSITNDASVHTVQFDDVQQTVGCLATLGSAVHTLTEYYGPGSDYIEKYTNAVETIGKDRGVFFASLGLPEGGIEQVLRHCMAPKPLTDYIKAERDALLTEIDTSDKINSSSGQIRRHGNAAREALLTWFDLRAKETWGLDVPSGTYRDQVSSADAVANIDSRRFTEATFIITAASIRYPETVSVQHDILSAPAFAPYIVSTAVADALSVATSTVFTSAGLKAAIDVIQWARNYGASIVPNVDGYRTKLTALLLALTPFTSLSSPPPKTSDAENIEALLGELHAAVTMAMSTLPKEIGMVPPVKPAVANSILLASLHGTALRRRLETLIEKTAVFAETVTSNAKTALELVKVLQRFFSCRFKTIGETGQLLVVSGKSSRNSFGTWRLVDVIDAISSVCGECADKRIEIRAADMSLREVMAETTAQLKACETLYAQTGDDTRAAFGAMASDYAKLSHLQTTIVIRTGKLLSGQEMPALRHVSRFLARWTKVNTSYRNASKGDSPEALLSLATSLRSVWDELETERASVPNIALTHSNRDLSDAVGALLEKYPPIDSESSAPVTLSSKYNIANWSDNDFATLERGVIPPTVPNPAEYADDFLCKERVFPEDLLAVVDAIFQNNHC</sequence>
<dbReference type="Proteomes" id="UP000280017">
    <property type="component" value="Segment"/>
</dbReference>
<accession>A0A1R3T7U3</accession>
<protein>
    <submittedName>
        <fullName evidence="1">Tegument protein UL37</fullName>
    </submittedName>
</protein>
<dbReference type="InterPro" id="IPR005655">
    <property type="entry name" value="Herpes_UL37"/>
</dbReference>
<proteinExistence type="predicted"/>
<dbReference type="Pfam" id="PF03970">
    <property type="entry name" value="Herpes_UL37_1"/>
    <property type="match status" value="1"/>
</dbReference>
<name>A0A1R3T7U3_9ALPH</name>